<sequence length="163" mass="17974">MSLAVHLPRCSSPHRSCHLLVLFLLATILASDSPSSPFNSRTSFLSRAMRSMGITPATTRTAGSDTVRYALAILSAPLLCTAANRFRCFAFLRALAQTSQPYNKMPFVTDMSSRRLLALGPPTFAISLLKLAVTRAAFSEERRICSQNVSLLYRCIPKYLTEL</sequence>
<organism evidence="2">
    <name type="scientific">Panstrongylus lignarius</name>
    <dbReference type="NCBI Taxonomy" id="156445"/>
    <lineage>
        <taxon>Eukaryota</taxon>
        <taxon>Metazoa</taxon>
        <taxon>Ecdysozoa</taxon>
        <taxon>Arthropoda</taxon>
        <taxon>Hexapoda</taxon>
        <taxon>Insecta</taxon>
        <taxon>Pterygota</taxon>
        <taxon>Neoptera</taxon>
        <taxon>Paraneoptera</taxon>
        <taxon>Hemiptera</taxon>
        <taxon>Heteroptera</taxon>
        <taxon>Panheteroptera</taxon>
        <taxon>Cimicomorpha</taxon>
        <taxon>Reduviidae</taxon>
        <taxon>Triatominae</taxon>
        <taxon>Panstrongylus</taxon>
    </lineage>
</organism>
<dbReference type="AlphaFoldDB" id="A0A224Y019"/>
<name>A0A224Y019_9HEMI</name>
<accession>A0A224Y019</accession>
<evidence type="ECO:0000256" key="1">
    <source>
        <dbReference type="SAM" id="SignalP"/>
    </source>
</evidence>
<feature type="signal peptide" evidence="1">
    <location>
        <begin position="1"/>
        <end position="30"/>
    </location>
</feature>
<reference evidence="2" key="1">
    <citation type="journal article" date="2018" name="PLoS Negl. Trop. Dis.">
        <title>An insight into the salivary gland and fat body transcriptome of Panstrongylus lignarius (Hemiptera: Heteroptera), the main vector of Chagas disease in Peru.</title>
        <authorList>
            <person name="Nevoa J.C."/>
            <person name="Mendes M.T."/>
            <person name="da Silva M.V."/>
            <person name="Soares S.C."/>
            <person name="Oliveira C.J.F."/>
            <person name="Ribeiro J.M.C."/>
        </authorList>
    </citation>
    <scope>NUCLEOTIDE SEQUENCE</scope>
</reference>
<dbReference type="EMBL" id="GFTR01002727">
    <property type="protein sequence ID" value="JAW13699.1"/>
    <property type="molecule type" value="Transcribed_RNA"/>
</dbReference>
<evidence type="ECO:0000313" key="2">
    <source>
        <dbReference type="EMBL" id="JAW13699.1"/>
    </source>
</evidence>
<protein>
    <submittedName>
        <fullName evidence="2">Putative secreted protein</fullName>
    </submittedName>
</protein>
<keyword evidence="1" id="KW-0732">Signal</keyword>
<feature type="chain" id="PRO_5013370555" evidence="1">
    <location>
        <begin position="31"/>
        <end position="163"/>
    </location>
</feature>
<proteinExistence type="predicted"/>